<sequence>MQPYDFKKFWSKYRNVIFAGLFFLMLLNYCNRHTRNYMVPESVYGYSYDQAEPKETTPYLNSYEEIMRQRYARPQKNPNGIFILLFLLIIGAGIVWLYRDPRWKRYWIRLLPGYVNLKVVIAKDKITGRKLLKISIRNKTTEGITFLPPIVVFRKWGKERRFRLKGSFQGDMFPLTLTPETSHRLVIDLEQFYEKLPDLKNATRVGAAIETTGGKVFKKFAWPLWLSFFLN</sequence>
<keyword evidence="1" id="KW-1133">Transmembrane helix</keyword>
<dbReference type="AlphaFoldDB" id="A0A1I1WTL4"/>
<dbReference type="EMBL" id="FONA01000005">
    <property type="protein sequence ID" value="SFD98487.1"/>
    <property type="molecule type" value="Genomic_DNA"/>
</dbReference>
<feature type="transmembrane region" description="Helical" evidence="1">
    <location>
        <begin position="80"/>
        <end position="98"/>
    </location>
</feature>
<reference evidence="2 3" key="1">
    <citation type="submission" date="2016-10" db="EMBL/GenBank/DDBJ databases">
        <authorList>
            <person name="de Groot N.N."/>
        </authorList>
    </citation>
    <scope>NUCLEOTIDE SEQUENCE [LARGE SCALE GENOMIC DNA]</scope>
    <source>
        <strain evidence="2 3">DSM 19012</strain>
    </source>
</reference>
<name>A0A1I1WTL4_9BACT</name>
<gene>
    <name evidence="2" type="ORF">SAMN05444380_10524</name>
</gene>
<keyword evidence="3" id="KW-1185">Reference proteome</keyword>
<dbReference type="eggNOG" id="ENOG502ZGXN">
    <property type="taxonomic scope" value="Bacteria"/>
</dbReference>
<dbReference type="OrthoDB" id="1118712at2"/>
<accession>A0A1I1WTL4</accession>
<dbReference type="InParanoid" id="A0A1I1WTL4"/>
<evidence type="ECO:0000256" key="1">
    <source>
        <dbReference type="SAM" id="Phobius"/>
    </source>
</evidence>
<dbReference type="Proteomes" id="UP000181976">
    <property type="component" value="Unassembled WGS sequence"/>
</dbReference>
<dbReference type="STRING" id="385682.SAMN05444380_10524"/>
<proteinExistence type="predicted"/>
<evidence type="ECO:0000313" key="2">
    <source>
        <dbReference type="EMBL" id="SFD98487.1"/>
    </source>
</evidence>
<evidence type="ECO:0000313" key="3">
    <source>
        <dbReference type="Proteomes" id="UP000181976"/>
    </source>
</evidence>
<keyword evidence="1" id="KW-0472">Membrane</keyword>
<keyword evidence="1" id="KW-0812">Transmembrane</keyword>
<protein>
    <submittedName>
        <fullName evidence="2">Uncharacterized protein</fullName>
    </submittedName>
</protein>
<organism evidence="2 3">
    <name type="scientific">Thermophagus xiamenensis</name>
    <dbReference type="NCBI Taxonomy" id="385682"/>
    <lineage>
        <taxon>Bacteria</taxon>
        <taxon>Pseudomonadati</taxon>
        <taxon>Bacteroidota</taxon>
        <taxon>Bacteroidia</taxon>
        <taxon>Marinilabiliales</taxon>
        <taxon>Marinilabiliaceae</taxon>
        <taxon>Thermophagus</taxon>
    </lineage>
</organism>